<reference evidence="2" key="1">
    <citation type="submission" date="2023-07" db="EMBL/GenBank/DDBJ databases">
        <title>draft genome sequence of fig (Ficus carica).</title>
        <authorList>
            <person name="Takahashi T."/>
            <person name="Nishimura K."/>
        </authorList>
    </citation>
    <scope>NUCLEOTIDE SEQUENCE</scope>
</reference>
<feature type="region of interest" description="Disordered" evidence="1">
    <location>
        <begin position="416"/>
        <end position="454"/>
    </location>
</feature>
<organism evidence="2 3">
    <name type="scientific">Ficus carica</name>
    <name type="common">Common fig</name>
    <dbReference type="NCBI Taxonomy" id="3494"/>
    <lineage>
        <taxon>Eukaryota</taxon>
        <taxon>Viridiplantae</taxon>
        <taxon>Streptophyta</taxon>
        <taxon>Embryophyta</taxon>
        <taxon>Tracheophyta</taxon>
        <taxon>Spermatophyta</taxon>
        <taxon>Magnoliopsida</taxon>
        <taxon>eudicotyledons</taxon>
        <taxon>Gunneridae</taxon>
        <taxon>Pentapetalae</taxon>
        <taxon>rosids</taxon>
        <taxon>fabids</taxon>
        <taxon>Rosales</taxon>
        <taxon>Moraceae</taxon>
        <taxon>Ficeae</taxon>
        <taxon>Ficus</taxon>
    </lineage>
</organism>
<dbReference type="Pfam" id="PF07800">
    <property type="entry name" value="DUF1644"/>
    <property type="match status" value="1"/>
</dbReference>
<dbReference type="InterPro" id="IPR012866">
    <property type="entry name" value="DUF1644"/>
</dbReference>
<evidence type="ECO:0000256" key="1">
    <source>
        <dbReference type="SAM" id="MobiDB-lite"/>
    </source>
</evidence>
<accession>A0AA88DA72</accession>
<gene>
    <name evidence="2" type="ORF">TIFTF001_019507</name>
</gene>
<evidence type="ECO:0000313" key="2">
    <source>
        <dbReference type="EMBL" id="GMN50350.1"/>
    </source>
</evidence>
<dbReference type="Gramene" id="FCD_00000329-RA">
    <property type="protein sequence ID" value="FCD_00000329-RA:cds"/>
    <property type="gene ID" value="FCD_00000329"/>
</dbReference>
<dbReference type="EMBL" id="BTGU01000033">
    <property type="protein sequence ID" value="GMN50350.1"/>
    <property type="molecule type" value="Genomic_DNA"/>
</dbReference>
<protein>
    <submittedName>
        <fullName evidence="2">Uncharacterized protein</fullName>
    </submittedName>
</protein>
<keyword evidence="3" id="KW-1185">Reference proteome</keyword>
<sequence>MLCALSSIEAWFESSLDKRGDDVPCGIKTSDYYLTILKVSLQGSLRHPVVEALIFFEFELMVVKITKLHHLGKNPGVFFKMAGVKRRICTDSDMRALHKELDEISCPICMDHPHNAVLLLCSSHDKGCRSYICDTSYRHSNCLDRFKKLRDNNRNTPTQPSSLSLNSNNLRPNLNEANQNHNLNESNAVISVDLLEEPQEHNTRDPTRLFETQEGVVEAVDSESLRERVELDEFDVENSSESNLSLQCPLCRGTVLGWEVVEEARKYLNLKRRSCSRESCSFSGNYQELRRHARRVHPTTRPSDIDPSRERAWRRLEHQRELGDVVSAIRSAVPGAVVVGDYVIENGDRLGGERAGGEANGPWLTTLFLFQMIGNMDNAGEHRARPRAWTRHRRTGGAISDRRLIWGENLLGLQDDDDDEDDLRILSDNGEDTSPVPPRRRRRLTRSRSDEDQP</sequence>
<name>A0AA88DA72_FICCA</name>
<dbReference type="Proteomes" id="UP001187192">
    <property type="component" value="Unassembled WGS sequence"/>
</dbReference>
<dbReference type="AlphaFoldDB" id="A0AA88DA72"/>
<evidence type="ECO:0000313" key="3">
    <source>
        <dbReference type="Proteomes" id="UP001187192"/>
    </source>
</evidence>
<comment type="caution">
    <text evidence="2">The sequence shown here is derived from an EMBL/GenBank/DDBJ whole genome shotgun (WGS) entry which is preliminary data.</text>
</comment>
<proteinExistence type="predicted"/>
<dbReference type="PANTHER" id="PTHR31197">
    <property type="entry name" value="OS01G0612600 PROTEIN"/>
    <property type="match status" value="1"/>
</dbReference>
<dbReference type="PANTHER" id="PTHR31197:SF2">
    <property type="entry name" value="C2H2-TYPE DOMAIN-CONTAINING PROTEIN"/>
    <property type="match status" value="1"/>
</dbReference>